<evidence type="ECO:0000256" key="12">
    <source>
        <dbReference type="ARBA" id="ARBA00037847"/>
    </source>
</evidence>
<evidence type="ECO:0000256" key="3">
    <source>
        <dbReference type="ARBA" id="ARBA00022547"/>
    </source>
</evidence>
<keyword evidence="7 13" id="KW-0406">Ion transport</keyword>
<comment type="function">
    <text evidence="11">Component of the F(0) channel, it forms part of the peripheral stalk, linking F(1) to F(0). The b'-subunit is a diverged and duplicated form of b found in plants and photosynthetic bacteria.</text>
</comment>
<dbReference type="Pfam" id="PF00213">
    <property type="entry name" value="OSCP"/>
    <property type="match status" value="1"/>
</dbReference>
<dbReference type="GO" id="GO:0046961">
    <property type="term" value="F:proton-transporting ATPase activity, rotational mechanism"/>
    <property type="evidence" value="ECO:0007669"/>
    <property type="project" value="TreeGrafter"/>
</dbReference>
<dbReference type="GO" id="GO:0012505">
    <property type="term" value="C:endomembrane system"/>
    <property type="evidence" value="ECO:0007669"/>
    <property type="project" value="UniProtKB-SubCell"/>
</dbReference>
<comment type="function">
    <text evidence="10 13">F(1)F(0) ATP synthase produces ATP from ADP in the presence of a proton or sodium gradient. F-type ATPases consist of two structural domains, F(1) containing the extramembraneous catalytic core and F(0) containing the membrane proton channel, linked together by a central stalk and a peripheral stalk. During catalysis, ATP synthesis in the catalytic domain of F(1) is coupled via a rotary mechanism of the central stalk subunits to proton translocation.</text>
</comment>
<keyword evidence="13" id="KW-1003">Cell membrane</keyword>
<dbReference type="HAMAP" id="MF_01398">
    <property type="entry name" value="ATP_synth_b_bprime"/>
    <property type="match status" value="1"/>
</dbReference>
<dbReference type="InterPro" id="IPR002146">
    <property type="entry name" value="ATP_synth_b/b'su_bac/chlpt"/>
</dbReference>
<evidence type="ECO:0000256" key="11">
    <source>
        <dbReference type="ARBA" id="ARBA00025614"/>
    </source>
</evidence>
<dbReference type="EMBL" id="CP073078">
    <property type="protein sequence ID" value="QUD89539.1"/>
    <property type="molecule type" value="Genomic_DNA"/>
</dbReference>
<proteinExistence type="inferred from homology"/>
<comment type="subcellular location">
    <subcellularLocation>
        <location evidence="13">Cell membrane</location>
        <topology evidence="13">Single-pass membrane protein</topology>
    </subcellularLocation>
    <subcellularLocation>
        <location evidence="12">Endomembrane system</location>
        <topology evidence="12">Single-pass membrane protein</topology>
    </subcellularLocation>
</comment>
<dbReference type="PANTHER" id="PTHR33445:SF2">
    <property type="entry name" value="ATP SYNTHASE SUBUNIT B', CHLOROPLASTIC"/>
    <property type="match status" value="1"/>
</dbReference>
<sequence length="255" mass="27909">MHFDPWTLGLQAANFLVLVWLLHRFLYRPVLAMVAARQAAADKLVSDVEAEKKAAQALRQELEHRRDALAAERETVLANARDAADADGKALLAKAHAEADAVRSEAKNAAAGERAEIARVLGRDAARLAVSIVRRLLDEDTTAAVQARQLDLVCDDLASLPEETRRHIAERLTAREGVAEIVTAAALERASSVRIGERLARALGAPVVPTFKIDPTLLAGVEIRFPFTILRRSWAESLKRIEAELLNDDHSSRVA</sequence>
<evidence type="ECO:0000256" key="4">
    <source>
        <dbReference type="ARBA" id="ARBA00022692"/>
    </source>
</evidence>
<evidence type="ECO:0000256" key="2">
    <source>
        <dbReference type="ARBA" id="ARBA00022448"/>
    </source>
</evidence>
<keyword evidence="16" id="KW-1185">Reference proteome</keyword>
<evidence type="ECO:0000256" key="1">
    <source>
        <dbReference type="ARBA" id="ARBA00005513"/>
    </source>
</evidence>
<dbReference type="CDD" id="cd06503">
    <property type="entry name" value="ATP-synt_Fo_b"/>
    <property type="match status" value="1"/>
</dbReference>
<evidence type="ECO:0000256" key="13">
    <source>
        <dbReference type="HAMAP-Rule" id="MF_01398"/>
    </source>
</evidence>
<keyword evidence="4 13" id="KW-0812">Transmembrane</keyword>
<dbReference type="InterPro" id="IPR000711">
    <property type="entry name" value="ATPase_OSCP/dsu"/>
</dbReference>
<dbReference type="Proteomes" id="UP000676409">
    <property type="component" value="Chromosome"/>
</dbReference>
<reference evidence="15" key="1">
    <citation type="submission" date="2021-04" db="EMBL/GenBank/DDBJ databases">
        <title>The complete genome sequence of Caulobacter sp. S6.</title>
        <authorList>
            <person name="Tang Y."/>
            <person name="Ouyang W."/>
            <person name="Liu Q."/>
            <person name="Huang B."/>
            <person name="Guo Z."/>
            <person name="Lei P."/>
        </authorList>
    </citation>
    <scope>NUCLEOTIDE SEQUENCE</scope>
    <source>
        <strain evidence="15">S6</strain>
    </source>
</reference>
<evidence type="ECO:0000256" key="8">
    <source>
        <dbReference type="ARBA" id="ARBA00023136"/>
    </source>
</evidence>
<evidence type="ECO:0000256" key="6">
    <source>
        <dbReference type="ARBA" id="ARBA00022989"/>
    </source>
</evidence>
<keyword evidence="14" id="KW-0175">Coiled coil</keyword>
<feature type="transmembrane region" description="Helical" evidence="13">
    <location>
        <begin position="6"/>
        <end position="27"/>
    </location>
</feature>
<dbReference type="KEGG" id="caul:KCG34_06565"/>
<evidence type="ECO:0000256" key="9">
    <source>
        <dbReference type="ARBA" id="ARBA00023310"/>
    </source>
</evidence>
<keyword evidence="3 13" id="KW-0138">CF(0)</keyword>
<keyword evidence="9 13" id="KW-0066">ATP synthesis</keyword>
<evidence type="ECO:0000256" key="5">
    <source>
        <dbReference type="ARBA" id="ARBA00022781"/>
    </source>
</evidence>
<evidence type="ECO:0000256" key="10">
    <source>
        <dbReference type="ARBA" id="ARBA00025198"/>
    </source>
</evidence>
<evidence type="ECO:0000313" key="16">
    <source>
        <dbReference type="Proteomes" id="UP000676409"/>
    </source>
</evidence>
<keyword evidence="2 13" id="KW-0813">Transport</keyword>
<name>A0A975G2F2_9CAUL</name>
<evidence type="ECO:0000256" key="14">
    <source>
        <dbReference type="SAM" id="Coils"/>
    </source>
</evidence>
<gene>
    <name evidence="13" type="primary">atpF</name>
    <name evidence="15" type="ORF">KCG34_06565</name>
</gene>
<dbReference type="GO" id="GO:0046933">
    <property type="term" value="F:proton-transporting ATP synthase activity, rotational mechanism"/>
    <property type="evidence" value="ECO:0007669"/>
    <property type="project" value="UniProtKB-UniRule"/>
</dbReference>
<dbReference type="RefSeq" id="WP_211939591.1">
    <property type="nucleotide sequence ID" value="NZ_CP073078.1"/>
</dbReference>
<organism evidence="15 16">
    <name type="scientific">Phenylobacterium montanum</name>
    <dbReference type="NCBI Taxonomy" id="2823693"/>
    <lineage>
        <taxon>Bacteria</taxon>
        <taxon>Pseudomonadati</taxon>
        <taxon>Pseudomonadota</taxon>
        <taxon>Alphaproteobacteria</taxon>
        <taxon>Caulobacterales</taxon>
        <taxon>Caulobacteraceae</taxon>
        <taxon>Phenylobacterium</taxon>
    </lineage>
</organism>
<keyword evidence="5 13" id="KW-0375">Hydrogen ion transport</keyword>
<feature type="coiled-coil region" evidence="14">
    <location>
        <begin position="41"/>
        <end position="79"/>
    </location>
</feature>
<dbReference type="PANTHER" id="PTHR33445">
    <property type="entry name" value="ATP SYNTHASE SUBUNIT B', CHLOROPLASTIC"/>
    <property type="match status" value="1"/>
</dbReference>
<accession>A0A975G2F2</accession>
<keyword evidence="6 13" id="KW-1133">Transmembrane helix</keyword>
<dbReference type="InterPro" id="IPR050059">
    <property type="entry name" value="ATP_synthase_B_chain"/>
</dbReference>
<evidence type="ECO:0000256" key="7">
    <source>
        <dbReference type="ARBA" id="ARBA00023065"/>
    </source>
</evidence>
<dbReference type="AlphaFoldDB" id="A0A975G2F2"/>
<evidence type="ECO:0000313" key="15">
    <source>
        <dbReference type="EMBL" id="QUD89539.1"/>
    </source>
</evidence>
<dbReference type="GO" id="GO:0045259">
    <property type="term" value="C:proton-transporting ATP synthase complex"/>
    <property type="evidence" value="ECO:0007669"/>
    <property type="project" value="UniProtKB-KW"/>
</dbReference>
<keyword evidence="8 13" id="KW-0472">Membrane</keyword>
<dbReference type="GO" id="GO:0005886">
    <property type="term" value="C:plasma membrane"/>
    <property type="evidence" value="ECO:0007669"/>
    <property type="project" value="UniProtKB-SubCell"/>
</dbReference>
<comment type="similarity">
    <text evidence="1 13">Belongs to the ATPase B chain family.</text>
</comment>
<comment type="subunit">
    <text evidence="13">F-type ATPases have 2 components, F(1) - the catalytic core - and F(0) - the membrane proton channel. F(1) has five subunits: alpha(3), beta(3), gamma(1), delta(1), epsilon(1). F(0) has three main subunits: a(1), b(2) and c(10-14). The alpha and beta chains form an alternating ring which encloses part of the gamma chain. F(1) is attached to F(0) by a central stalk formed by the gamma and epsilon chains, while a peripheral stalk is formed by the delta and b chains.</text>
</comment>
<protein>
    <recommendedName>
        <fullName evidence="13">ATP synthase subunit b</fullName>
    </recommendedName>
    <alternativeName>
        <fullName evidence="13">ATP synthase F(0) sector subunit b</fullName>
    </alternativeName>
    <alternativeName>
        <fullName evidence="13">ATPase subunit I</fullName>
    </alternativeName>
    <alternativeName>
        <fullName evidence="13">F-type ATPase subunit b</fullName>
        <shortName evidence="13">F-ATPase subunit b</shortName>
    </alternativeName>
</protein>
<dbReference type="Pfam" id="PF00430">
    <property type="entry name" value="ATP-synt_B"/>
    <property type="match status" value="1"/>
</dbReference>